<gene>
    <name evidence="1" type="ORF">SDC9_124264</name>
</gene>
<comment type="caution">
    <text evidence="1">The sequence shown here is derived from an EMBL/GenBank/DDBJ whole genome shotgun (WGS) entry which is preliminary data.</text>
</comment>
<dbReference type="EMBL" id="VSSQ01027827">
    <property type="protein sequence ID" value="MPM77264.1"/>
    <property type="molecule type" value="Genomic_DNA"/>
</dbReference>
<accession>A0A645CJZ6</accession>
<proteinExistence type="predicted"/>
<protein>
    <submittedName>
        <fullName evidence="1">Uncharacterized protein</fullName>
    </submittedName>
</protein>
<sequence>MKILVFFVRSLTIVSEACMISLTTNVSEEKTYGKNDSYAF</sequence>
<reference evidence="1" key="1">
    <citation type="submission" date="2019-08" db="EMBL/GenBank/DDBJ databases">
        <authorList>
            <person name="Kucharzyk K."/>
            <person name="Murdoch R.W."/>
            <person name="Higgins S."/>
            <person name="Loffler F."/>
        </authorList>
    </citation>
    <scope>NUCLEOTIDE SEQUENCE</scope>
</reference>
<evidence type="ECO:0000313" key="1">
    <source>
        <dbReference type="EMBL" id="MPM77264.1"/>
    </source>
</evidence>
<dbReference type="AlphaFoldDB" id="A0A645CJZ6"/>
<organism evidence="1">
    <name type="scientific">bioreactor metagenome</name>
    <dbReference type="NCBI Taxonomy" id="1076179"/>
    <lineage>
        <taxon>unclassified sequences</taxon>
        <taxon>metagenomes</taxon>
        <taxon>ecological metagenomes</taxon>
    </lineage>
</organism>
<name>A0A645CJZ6_9ZZZZ</name>